<protein>
    <submittedName>
        <fullName evidence="2">Glycerophosphoryl diester phosphodiesterase</fullName>
    </submittedName>
</protein>
<evidence type="ECO:0000313" key="3">
    <source>
        <dbReference type="Proteomes" id="UP000002186"/>
    </source>
</evidence>
<dbReference type="RefSeq" id="WP_012585152.1">
    <property type="nucleotide sequence ID" value="NC_011662.2"/>
</dbReference>
<dbReference type="STRING" id="85643.Tmz1t_1701"/>
<feature type="domain" description="GP-PDE" evidence="1">
    <location>
        <begin position="8"/>
        <end position="242"/>
    </location>
</feature>
<dbReference type="Proteomes" id="UP000002186">
    <property type="component" value="Chromosome"/>
</dbReference>
<dbReference type="HOGENOM" id="CLU_030006_3_2_4"/>
<proteinExistence type="predicted"/>
<dbReference type="PANTHER" id="PTHR46211:SF1">
    <property type="entry name" value="GLYCEROPHOSPHODIESTER PHOSPHODIESTERASE, CYTOPLASMIC"/>
    <property type="match status" value="1"/>
</dbReference>
<dbReference type="InterPro" id="IPR030395">
    <property type="entry name" value="GP_PDE_dom"/>
</dbReference>
<dbReference type="OrthoDB" id="9795622at2"/>
<dbReference type="GO" id="GO:0006629">
    <property type="term" value="P:lipid metabolic process"/>
    <property type="evidence" value="ECO:0007669"/>
    <property type="project" value="InterPro"/>
</dbReference>
<dbReference type="Gene3D" id="3.20.20.190">
    <property type="entry name" value="Phosphatidylinositol (PI) phosphodiesterase"/>
    <property type="match status" value="1"/>
</dbReference>
<dbReference type="InterPro" id="IPR017946">
    <property type="entry name" value="PLC-like_Pdiesterase_TIM-brl"/>
</dbReference>
<gene>
    <name evidence="2" type="ordered locus">Tmz1t_1701</name>
</gene>
<dbReference type="Pfam" id="PF03009">
    <property type="entry name" value="GDPD"/>
    <property type="match status" value="1"/>
</dbReference>
<dbReference type="NCBIfam" id="NF006989">
    <property type="entry name" value="PRK09454.1"/>
    <property type="match status" value="1"/>
</dbReference>
<dbReference type="SUPFAM" id="SSF51695">
    <property type="entry name" value="PLC-like phosphodiesterases"/>
    <property type="match status" value="1"/>
</dbReference>
<dbReference type="EMBL" id="CP001281">
    <property type="protein sequence ID" value="ACK54456.1"/>
    <property type="molecule type" value="Genomic_DNA"/>
</dbReference>
<dbReference type="PROSITE" id="PS51704">
    <property type="entry name" value="GP_PDE"/>
    <property type="match status" value="1"/>
</dbReference>
<reference evidence="2 3" key="2">
    <citation type="journal article" date="2012" name="Stand. Genomic Sci.">
        <title>Complete genome sequence of Thauera aminoaromatica strain MZ1T.</title>
        <authorList>
            <person name="Jiang K."/>
            <person name="Sanseverino J."/>
            <person name="Chauhan A."/>
            <person name="Lucas S."/>
            <person name="Copeland A."/>
            <person name="Lapidus A."/>
            <person name="Del Rio T.G."/>
            <person name="Dalin E."/>
            <person name="Tice H."/>
            <person name="Bruce D."/>
            <person name="Goodwin L."/>
            <person name="Pitluck S."/>
            <person name="Sims D."/>
            <person name="Brettin T."/>
            <person name="Detter J.C."/>
            <person name="Han C."/>
            <person name="Chang Y.J."/>
            <person name="Larimer F."/>
            <person name="Land M."/>
            <person name="Hauser L."/>
            <person name="Kyrpides N.C."/>
            <person name="Mikhailova N."/>
            <person name="Moser S."/>
            <person name="Jegier P."/>
            <person name="Close D."/>
            <person name="Debruyn J.M."/>
            <person name="Wang Y."/>
            <person name="Layton A.C."/>
            <person name="Allen M.S."/>
            <person name="Sayler G.S."/>
        </authorList>
    </citation>
    <scope>NUCLEOTIDE SEQUENCE [LARGE SCALE GENOMIC DNA]</scope>
    <source>
        <strain evidence="2 3">MZ1T</strain>
    </source>
</reference>
<dbReference type="GO" id="GO:0008081">
    <property type="term" value="F:phosphoric diester hydrolase activity"/>
    <property type="evidence" value="ECO:0007669"/>
    <property type="project" value="InterPro"/>
</dbReference>
<dbReference type="AlphaFoldDB" id="C4ZJS4"/>
<dbReference type="KEGG" id="tmz:Tmz1t_1701"/>
<dbReference type="eggNOG" id="COG0584">
    <property type="taxonomic scope" value="Bacteria"/>
</dbReference>
<sequence length="242" mass="25749">MSVPWPYPFWIAHRGAGKLAPENTLAAFALGHAHGYRMFECDARLSADGEVFLLHDDRLERTTDGRGEAVEQPWGALARLDAGAWHGPRHAGERLPTLAQVLAFCGERGCLLNIEIKPAPGDEIRTGRRVAEVLAAASVVPPPLLSSFSPTALAAAAAVAPATPHGLLLETFRAGWLDEARALGCVAVIAECAAWTPETAAQAAAAGLRRLAYTVNDDAEAERLRALGLDGLITDRVDHFVP</sequence>
<evidence type="ECO:0000259" key="1">
    <source>
        <dbReference type="PROSITE" id="PS51704"/>
    </source>
</evidence>
<reference evidence="3" key="1">
    <citation type="submission" date="2009-05" db="EMBL/GenBank/DDBJ databases">
        <title>Complete sequence of chromosome of Thauera sp. MZ1T.</title>
        <authorList>
            <consortium name="US DOE Joint Genome Institute"/>
            <person name="Lucas S."/>
            <person name="Copeland A."/>
            <person name="Lapidus A."/>
            <person name="Glavina del Rio T."/>
            <person name="Dalin E."/>
            <person name="Tice H."/>
            <person name="Bruce D."/>
            <person name="Goodwin L."/>
            <person name="Pitluck S."/>
            <person name="Sims D."/>
            <person name="Brettin T."/>
            <person name="Detter J.C."/>
            <person name="Han C."/>
            <person name="Larimer F."/>
            <person name="Land M."/>
            <person name="Hauser L."/>
            <person name="Kyrpides N."/>
            <person name="Mikhailova N."/>
            <person name="Sayler G.S."/>
        </authorList>
    </citation>
    <scope>NUCLEOTIDE SEQUENCE [LARGE SCALE GENOMIC DNA]</scope>
    <source>
        <strain evidence="3">MZ1T</strain>
    </source>
</reference>
<evidence type="ECO:0000313" key="2">
    <source>
        <dbReference type="EMBL" id="ACK54456.1"/>
    </source>
</evidence>
<accession>C4ZJS4</accession>
<organism evidence="2 3">
    <name type="scientific">Thauera aminoaromatica</name>
    <dbReference type="NCBI Taxonomy" id="164330"/>
    <lineage>
        <taxon>Bacteria</taxon>
        <taxon>Pseudomonadati</taxon>
        <taxon>Pseudomonadota</taxon>
        <taxon>Betaproteobacteria</taxon>
        <taxon>Rhodocyclales</taxon>
        <taxon>Zoogloeaceae</taxon>
        <taxon>Thauera</taxon>
    </lineage>
</organism>
<keyword evidence="3" id="KW-1185">Reference proteome</keyword>
<dbReference type="PANTHER" id="PTHR46211">
    <property type="entry name" value="GLYCEROPHOSPHORYL DIESTER PHOSPHODIESTERASE"/>
    <property type="match status" value="1"/>
</dbReference>
<name>C4ZJS4_THASP</name>